<feature type="non-terminal residue" evidence="2">
    <location>
        <position position="102"/>
    </location>
</feature>
<feature type="compositionally biased region" description="Low complexity" evidence="1">
    <location>
        <begin position="90"/>
        <end position="102"/>
    </location>
</feature>
<feature type="compositionally biased region" description="Low complexity" evidence="1">
    <location>
        <begin position="52"/>
        <end position="69"/>
    </location>
</feature>
<evidence type="ECO:0000256" key="1">
    <source>
        <dbReference type="SAM" id="MobiDB-lite"/>
    </source>
</evidence>
<accession>A0ABN9W1E3</accession>
<name>A0ABN9W1E3_9DINO</name>
<dbReference type="EMBL" id="CAUYUJ010018006">
    <property type="protein sequence ID" value="CAK0879842.1"/>
    <property type="molecule type" value="Genomic_DNA"/>
</dbReference>
<protein>
    <submittedName>
        <fullName evidence="2">Uncharacterized protein</fullName>
    </submittedName>
</protein>
<sequence>MASDRKSGPPARSFLALEPRAPTAGPSRRAGVRSSFQDSRRRRHRGQPSQDAHAVAAEARAHAGAASCAPRLVSGAAWPSPAARSWTRPTASAGGAGATSSR</sequence>
<feature type="region of interest" description="Disordered" evidence="1">
    <location>
        <begin position="1"/>
        <end position="102"/>
    </location>
</feature>
<organism evidence="2 3">
    <name type="scientific">Prorocentrum cordatum</name>
    <dbReference type="NCBI Taxonomy" id="2364126"/>
    <lineage>
        <taxon>Eukaryota</taxon>
        <taxon>Sar</taxon>
        <taxon>Alveolata</taxon>
        <taxon>Dinophyceae</taxon>
        <taxon>Prorocentrales</taxon>
        <taxon>Prorocentraceae</taxon>
        <taxon>Prorocentrum</taxon>
    </lineage>
</organism>
<gene>
    <name evidence="2" type="ORF">PCOR1329_LOCUS63155</name>
</gene>
<dbReference type="Proteomes" id="UP001189429">
    <property type="component" value="Unassembled WGS sequence"/>
</dbReference>
<keyword evidence="3" id="KW-1185">Reference proteome</keyword>
<comment type="caution">
    <text evidence="2">The sequence shown here is derived from an EMBL/GenBank/DDBJ whole genome shotgun (WGS) entry which is preliminary data.</text>
</comment>
<reference evidence="2" key="1">
    <citation type="submission" date="2023-10" db="EMBL/GenBank/DDBJ databases">
        <authorList>
            <person name="Chen Y."/>
            <person name="Shah S."/>
            <person name="Dougan E. K."/>
            <person name="Thang M."/>
            <person name="Chan C."/>
        </authorList>
    </citation>
    <scope>NUCLEOTIDE SEQUENCE [LARGE SCALE GENOMIC DNA]</scope>
</reference>
<proteinExistence type="predicted"/>
<evidence type="ECO:0000313" key="3">
    <source>
        <dbReference type="Proteomes" id="UP001189429"/>
    </source>
</evidence>
<evidence type="ECO:0000313" key="2">
    <source>
        <dbReference type="EMBL" id="CAK0879842.1"/>
    </source>
</evidence>